<evidence type="ECO:0000256" key="1">
    <source>
        <dbReference type="ARBA" id="ARBA00009947"/>
    </source>
</evidence>
<name>A0AAU9IIB4_9CILI</name>
<feature type="compositionally biased region" description="Basic and acidic residues" evidence="3">
    <location>
        <begin position="272"/>
        <end position="281"/>
    </location>
</feature>
<dbReference type="Gene3D" id="3.30.1120.90">
    <property type="entry name" value="Nucleosome assembly protein"/>
    <property type="match status" value="1"/>
</dbReference>
<dbReference type="GO" id="GO:0005634">
    <property type="term" value="C:nucleus"/>
    <property type="evidence" value="ECO:0007669"/>
    <property type="project" value="InterPro"/>
</dbReference>
<protein>
    <recommendedName>
        <fullName evidence="6">Nucleosome assembly protein</fullName>
    </recommendedName>
</protein>
<accession>A0AAU9IIB4</accession>
<dbReference type="Gene3D" id="1.20.5.1500">
    <property type="match status" value="1"/>
</dbReference>
<reference evidence="4" key="1">
    <citation type="submission" date="2021-09" db="EMBL/GenBank/DDBJ databases">
        <authorList>
            <consortium name="AG Swart"/>
            <person name="Singh M."/>
            <person name="Singh A."/>
            <person name="Seah K."/>
            <person name="Emmerich C."/>
        </authorList>
    </citation>
    <scope>NUCLEOTIDE SEQUENCE</scope>
    <source>
        <strain evidence="4">ATCC30299</strain>
    </source>
</reference>
<dbReference type="PANTHER" id="PTHR11875">
    <property type="entry name" value="TESTIS-SPECIFIC Y-ENCODED PROTEIN"/>
    <property type="match status" value="1"/>
</dbReference>
<dbReference type="SUPFAM" id="SSF143113">
    <property type="entry name" value="NAP-like"/>
    <property type="match status" value="1"/>
</dbReference>
<comment type="similarity">
    <text evidence="1 2">Belongs to the nucleosome assembly protein (NAP) family.</text>
</comment>
<feature type="region of interest" description="Disordered" evidence="3">
    <location>
        <begin position="253"/>
        <end position="281"/>
    </location>
</feature>
<dbReference type="Pfam" id="PF00956">
    <property type="entry name" value="NAP"/>
    <property type="match status" value="1"/>
</dbReference>
<dbReference type="InterPro" id="IPR002164">
    <property type="entry name" value="NAP_family"/>
</dbReference>
<evidence type="ECO:0000256" key="2">
    <source>
        <dbReference type="RuleBase" id="RU003876"/>
    </source>
</evidence>
<dbReference type="EMBL" id="CAJZBQ010000012">
    <property type="protein sequence ID" value="CAG9314630.1"/>
    <property type="molecule type" value="Genomic_DNA"/>
</dbReference>
<keyword evidence="5" id="KW-1185">Reference proteome</keyword>
<comment type="caution">
    <text evidence="4">The sequence shown here is derived from an EMBL/GenBank/DDBJ whole genome shotgun (WGS) entry which is preliminary data.</text>
</comment>
<evidence type="ECO:0000256" key="3">
    <source>
        <dbReference type="SAM" id="MobiDB-lite"/>
    </source>
</evidence>
<dbReference type="GO" id="GO:0006334">
    <property type="term" value="P:nucleosome assembly"/>
    <property type="evidence" value="ECO:0007669"/>
    <property type="project" value="InterPro"/>
</dbReference>
<evidence type="ECO:0000313" key="5">
    <source>
        <dbReference type="Proteomes" id="UP001162131"/>
    </source>
</evidence>
<evidence type="ECO:0008006" key="6">
    <source>
        <dbReference type="Google" id="ProtNLM"/>
    </source>
</evidence>
<proteinExistence type="inferred from homology"/>
<dbReference type="AlphaFoldDB" id="A0AAU9IIB4"/>
<gene>
    <name evidence="4" type="ORF">BSTOLATCC_MIC11631</name>
</gene>
<organism evidence="4 5">
    <name type="scientific">Blepharisma stoltei</name>
    <dbReference type="NCBI Taxonomy" id="1481888"/>
    <lineage>
        <taxon>Eukaryota</taxon>
        <taxon>Sar</taxon>
        <taxon>Alveolata</taxon>
        <taxon>Ciliophora</taxon>
        <taxon>Postciliodesmatophora</taxon>
        <taxon>Heterotrichea</taxon>
        <taxon>Heterotrichida</taxon>
        <taxon>Blepharismidae</taxon>
        <taxon>Blepharisma</taxon>
    </lineage>
</organism>
<evidence type="ECO:0000313" key="4">
    <source>
        <dbReference type="EMBL" id="CAG9314630.1"/>
    </source>
</evidence>
<sequence>MEEGNLNCHELRLQEKKAEEMIAKLSEEKKQVAIPLLEIQRQRNTLYLNYLQELKELQEKYEQSYQPLYEQRRALLSSVPGFWFKSIKNNTVSCEFLYEQDEALLQFLVDIRHKKDPNSENFSIEFEFADNPIIENKILKKDYFMANEDVMEKAIGTEIIWRGNNLTQQVKKSKKKGKQGKEPKTERIESRPSFFNFFKNVMMPAPQDLEAMDEEDEHEIVKAFEQDFDLATEFRDEIIPNAMLFYLNIREESDEGDAEENQPKPVKVDGSGSEKQECKQQ</sequence>
<dbReference type="Proteomes" id="UP001162131">
    <property type="component" value="Unassembled WGS sequence"/>
</dbReference>
<dbReference type="InterPro" id="IPR037231">
    <property type="entry name" value="NAP-like_sf"/>
</dbReference>